<name>A0A5C6SCE8_FUSOC</name>
<sequence>MNEDGPGLENAMMMNEEEPAEVKSMSRATIAFTWTNGYHNQKLWSGTGDAMQRWQDT</sequence>
<dbReference type="Proteomes" id="UP000321331">
    <property type="component" value="Unassembled WGS sequence"/>
</dbReference>
<proteinExistence type="predicted"/>
<reference evidence="1 2" key="1">
    <citation type="submission" date="2019-07" db="EMBL/GenBank/DDBJ databases">
        <title>The First High-Quality Draft Genome Sequence of the Causal Agent of the Current Panama Disease Epidemic.</title>
        <authorList>
            <person name="Warmington R.J."/>
            <person name="Kay W."/>
            <person name="Jeffries A."/>
            <person name="Bebber D."/>
            <person name="Moore K."/>
            <person name="Studholme D.J."/>
        </authorList>
    </citation>
    <scope>NUCLEOTIDE SEQUENCE [LARGE SCALE GENOMIC DNA]</scope>
    <source>
        <strain evidence="1 2">TR4</strain>
    </source>
</reference>
<organism evidence="1 2">
    <name type="scientific">Fusarium oxysporum f. sp. cubense</name>
    <dbReference type="NCBI Taxonomy" id="61366"/>
    <lineage>
        <taxon>Eukaryota</taxon>
        <taxon>Fungi</taxon>
        <taxon>Dikarya</taxon>
        <taxon>Ascomycota</taxon>
        <taxon>Pezizomycotina</taxon>
        <taxon>Sordariomycetes</taxon>
        <taxon>Hypocreomycetidae</taxon>
        <taxon>Hypocreales</taxon>
        <taxon>Nectriaceae</taxon>
        <taxon>Fusarium</taxon>
        <taxon>Fusarium oxysporum species complex</taxon>
    </lineage>
</organism>
<dbReference type="EMBL" id="VMNF01000015">
    <property type="protein sequence ID" value="TXB96165.1"/>
    <property type="molecule type" value="Genomic_DNA"/>
</dbReference>
<dbReference type="AlphaFoldDB" id="A0A5C6SCE8"/>
<comment type="caution">
    <text evidence="1">The sequence shown here is derived from an EMBL/GenBank/DDBJ whole genome shotgun (WGS) entry which is preliminary data.</text>
</comment>
<protein>
    <submittedName>
        <fullName evidence="1">Uncharacterized protein</fullName>
    </submittedName>
</protein>
<accession>A0A5C6SCE8</accession>
<evidence type="ECO:0000313" key="2">
    <source>
        <dbReference type="Proteomes" id="UP000321331"/>
    </source>
</evidence>
<gene>
    <name evidence="1" type="ORF">FocTR4_00016768</name>
</gene>
<evidence type="ECO:0000313" key="1">
    <source>
        <dbReference type="EMBL" id="TXB96165.1"/>
    </source>
</evidence>